<evidence type="ECO:0000256" key="4">
    <source>
        <dbReference type="ARBA" id="ARBA00022989"/>
    </source>
</evidence>
<gene>
    <name evidence="6" type="ORF">G7Z17_g9650</name>
</gene>
<keyword evidence="7" id="KW-1185">Reference proteome</keyword>
<keyword evidence="2" id="KW-0812">Transmembrane</keyword>
<dbReference type="Pfam" id="PF00153">
    <property type="entry name" value="Mito_carr"/>
    <property type="match status" value="1"/>
</dbReference>
<protein>
    <submittedName>
        <fullName evidence="6">Uncharacterized protein</fullName>
    </submittedName>
</protein>
<accession>A0A9P5LBZ8</accession>
<comment type="subcellular location">
    <subcellularLocation>
        <location evidence="1">Membrane</location>
        <topology evidence="1">Multi-pass membrane protein</topology>
    </subcellularLocation>
</comment>
<evidence type="ECO:0000256" key="2">
    <source>
        <dbReference type="ARBA" id="ARBA00022692"/>
    </source>
</evidence>
<name>A0A9P5LBZ8_9HYPO</name>
<keyword evidence="5" id="KW-0472">Membrane</keyword>
<dbReference type="Proteomes" id="UP000722485">
    <property type="component" value="Unassembled WGS sequence"/>
</dbReference>
<keyword evidence="3" id="KW-0496">Mitochondrion</keyword>
<dbReference type="EMBL" id="JAANBB010000284">
    <property type="protein sequence ID" value="KAF7544819.1"/>
    <property type="molecule type" value="Genomic_DNA"/>
</dbReference>
<dbReference type="AlphaFoldDB" id="A0A9P5LBZ8"/>
<evidence type="ECO:0000313" key="7">
    <source>
        <dbReference type="Proteomes" id="UP000722485"/>
    </source>
</evidence>
<evidence type="ECO:0000313" key="6">
    <source>
        <dbReference type="EMBL" id="KAF7544819.1"/>
    </source>
</evidence>
<dbReference type="SUPFAM" id="SSF103506">
    <property type="entry name" value="Mitochondrial carrier"/>
    <property type="match status" value="1"/>
</dbReference>
<dbReference type="Gene3D" id="1.50.40.10">
    <property type="entry name" value="Mitochondrial carrier domain"/>
    <property type="match status" value="1"/>
</dbReference>
<dbReference type="GO" id="GO:0016020">
    <property type="term" value="C:membrane"/>
    <property type="evidence" value="ECO:0007669"/>
    <property type="project" value="UniProtKB-SubCell"/>
</dbReference>
<evidence type="ECO:0000256" key="3">
    <source>
        <dbReference type="ARBA" id="ARBA00022792"/>
    </source>
</evidence>
<proteinExistence type="predicted"/>
<keyword evidence="3" id="KW-0999">Mitochondrion inner membrane</keyword>
<dbReference type="InterPro" id="IPR018108">
    <property type="entry name" value="MCP_transmembrane"/>
</dbReference>
<dbReference type="OrthoDB" id="6703404at2759"/>
<reference evidence="6" key="1">
    <citation type="submission" date="2020-03" db="EMBL/GenBank/DDBJ databases">
        <title>Draft Genome Sequence of Cylindrodendrum hubeiense.</title>
        <authorList>
            <person name="Buettner E."/>
            <person name="Kellner H."/>
        </authorList>
    </citation>
    <scope>NUCLEOTIDE SEQUENCE</scope>
    <source>
        <strain evidence="6">IHI 201604</strain>
    </source>
</reference>
<evidence type="ECO:0000256" key="1">
    <source>
        <dbReference type="ARBA" id="ARBA00004141"/>
    </source>
</evidence>
<keyword evidence="4" id="KW-1133">Transmembrane helix</keyword>
<organism evidence="6 7">
    <name type="scientific">Cylindrodendrum hubeiense</name>
    <dbReference type="NCBI Taxonomy" id="595255"/>
    <lineage>
        <taxon>Eukaryota</taxon>
        <taxon>Fungi</taxon>
        <taxon>Dikarya</taxon>
        <taxon>Ascomycota</taxon>
        <taxon>Pezizomycotina</taxon>
        <taxon>Sordariomycetes</taxon>
        <taxon>Hypocreomycetidae</taxon>
        <taxon>Hypocreales</taxon>
        <taxon>Nectriaceae</taxon>
        <taxon>Cylindrodendrum</taxon>
    </lineage>
</organism>
<sequence>MATTLGALLADGIVTYDAVIATHPFETVKIQASSRTRATSLATTEDPIHGVSVIVRNEGVRAICLGTAYVPPRLTPLLFKDGKTQRLGINMFCGASSCVIGAAAGSPLFLVETSRQSFSLFRPIGT</sequence>
<dbReference type="InterPro" id="IPR023395">
    <property type="entry name" value="MCP_dom_sf"/>
</dbReference>
<evidence type="ECO:0000256" key="5">
    <source>
        <dbReference type="ARBA" id="ARBA00023136"/>
    </source>
</evidence>
<comment type="caution">
    <text evidence="6">The sequence shown here is derived from an EMBL/GenBank/DDBJ whole genome shotgun (WGS) entry which is preliminary data.</text>
</comment>